<sequence length="115" mass="12121">MTAGIYNFMMDQGSVFSVALVYTDSSNVPINLTGFTAKMQLRQNYNSTTADLTLATATGEIVIVGATGSITVNATAVQTAALDPGFYVYDLELTSGANISRLIQGQVTVAEQVTQ</sequence>
<accession>A0A6J5RVS3</accession>
<dbReference type="EMBL" id="LR797313">
    <property type="protein sequence ID" value="CAB4202490.1"/>
    <property type="molecule type" value="Genomic_DNA"/>
</dbReference>
<evidence type="ECO:0000313" key="3">
    <source>
        <dbReference type="EMBL" id="CAB4214628.1"/>
    </source>
</evidence>
<dbReference type="EMBL" id="LR797410">
    <property type="protein sequence ID" value="CAB4214628.1"/>
    <property type="molecule type" value="Genomic_DNA"/>
</dbReference>
<dbReference type="EMBL" id="LR796960">
    <property type="protein sequence ID" value="CAB4178265.1"/>
    <property type="molecule type" value="Genomic_DNA"/>
</dbReference>
<evidence type="ECO:0000313" key="4">
    <source>
        <dbReference type="EMBL" id="CAB5228558.1"/>
    </source>
</evidence>
<organism evidence="2">
    <name type="scientific">uncultured Caudovirales phage</name>
    <dbReference type="NCBI Taxonomy" id="2100421"/>
    <lineage>
        <taxon>Viruses</taxon>
        <taxon>Duplodnaviria</taxon>
        <taxon>Heunggongvirae</taxon>
        <taxon>Uroviricota</taxon>
        <taxon>Caudoviricetes</taxon>
        <taxon>Peduoviridae</taxon>
        <taxon>Maltschvirus</taxon>
        <taxon>Maltschvirus maltsch</taxon>
    </lineage>
</organism>
<reference evidence="2" key="1">
    <citation type="submission" date="2020-05" db="EMBL/GenBank/DDBJ databases">
        <authorList>
            <person name="Chiriac C."/>
            <person name="Salcher M."/>
            <person name="Ghai R."/>
            <person name="Kavagutti S V."/>
        </authorList>
    </citation>
    <scope>NUCLEOTIDE SEQUENCE</scope>
</reference>
<evidence type="ECO:0000313" key="2">
    <source>
        <dbReference type="EMBL" id="CAB4202490.1"/>
    </source>
</evidence>
<name>A0A6J5RVS3_9CAUD</name>
<protein>
    <submittedName>
        <fullName evidence="2">Uncharacterized protein</fullName>
    </submittedName>
</protein>
<evidence type="ECO:0000313" key="1">
    <source>
        <dbReference type="EMBL" id="CAB4178265.1"/>
    </source>
</evidence>
<dbReference type="EMBL" id="LR798392">
    <property type="protein sequence ID" value="CAB5228558.1"/>
    <property type="molecule type" value="Genomic_DNA"/>
</dbReference>
<gene>
    <name evidence="1" type="ORF">UFOVP1013_54</name>
    <name evidence="2" type="ORF">UFOVP1364_16</name>
    <name evidence="3" type="ORF">UFOVP1462_54</name>
    <name evidence="4" type="ORF">UFOVP1550_8</name>
</gene>
<proteinExistence type="predicted"/>